<evidence type="ECO:0008006" key="3">
    <source>
        <dbReference type="Google" id="ProtNLM"/>
    </source>
</evidence>
<organism evidence="1 2">
    <name type="scientific">Cupriavidus taiwanensis</name>
    <dbReference type="NCBI Taxonomy" id="164546"/>
    <lineage>
        <taxon>Bacteria</taxon>
        <taxon>Pseudomonadati</taxon>
        <taxon>Pseudomonadota</taxon>
        <taxon>Betaproteobacteria</taxon>
        <taxon>Burkholderiales</taxon>
        <taxon>Burkholderiaceae</taxon>
        <taxon>Cupriavidus</taxon>
    </lineage>
</organism>
<protein>
    <recommendedName>
        <fullName evidence="3">DUF2975 domain-containing protein</fullName>
    </recommendedName>
</protein>
<name>A0A375GF60_9BURK</name>
<evidence type="ECO:0000313" key="2">
    <source>
        <dbReference type="Proteomes" id="UP000257139"/>
    </source>
</evidence>
<sequence>MFVSSASSIPEGAALHRIRALSRTMQRLTTFGGAVALISAAWIWFGSSAAELERVVRGITHASTAYPVQVLPMHRAAGFLATGIGLTLLICVLHQARRMFVAFGRGEVLTIDTAVRLRRMALALTAMGPAIPLIRLLTGLALVGVPGKPYWIVAITLSDYFVSLLGGLLLAIAWAMLEAVRVAEENKGFV</sequence>
<proteinExistence type="predicted"/>
<reference evidence="1 2" key="1">
    <citation type="submission" date="2018-01" db="EMBL/GenBank/DDBJ databases">
        <authorList>
            <person name="Clerissi C."/>
        </authorList>
    </citation>
    <scope>NUCLEOTIDE SEQUENCE [LARGE SCALE GENOMIC DNA]</scope>
    <source>
        <strain evidence="1">Cupriavidus taiwanensis STM 6021</strain>
    </source>
</reference>
<gene>
    <name evidence="1" type="ORF">CBM2594_B30337</name>
</gene>
<accession>A0A375GF60</accession>
<dbReference type="EMBL" id="LT978514">
    <property type="protein sequence ID" value="SPC22487.1"/>
    <property type="molecule type" value="Genomic_DNA"/>
</dbReference>
<dbReference type="RefSeq" id="WP_025583264.1">
    <property type="nucleotide sequence ID" value="NZ_LT976872.1"/>
</dbReference>
<dbReference type="Proteomes" id="UP000257139">
    <property type="component" value="Chromosome CBM2594_b"/>
</dbReference>
<evidence type="ECO:0000313" key="1">
    <source>
        <dbReference type="EMBL" id="SPC22487.1"/>
    </source>
</evidence>
<dbReference type="AlphaFoldDB" id="A0A375GF60"/>